<comment type="caution">
    <text evidence="2">The sequence shown here is derived from an EMBL/GenBank/DDBJ whole genome shotgun (WGS) entry which is preliminary data.</text>
</comment>
<keyword evidence="3" id="KW-1185">Reference proteome</keyword>
<dbReference type="Proteomes" id="UP000053937">
    <property type="component" value="Unassembled WGS sequence"/>
</dbReference>
<feature type="domain" description="Glycosyl transferase family 1" evidence="1">
    <location>
        <begin position="159"/>
        <end position="296"/>
    </location>
</feature>
<protein>
    <submittedName>
        <fullName evidence="2">Glycosyl transferase family 1</fullName>
    </submittedName>
</protein>
<dbReference type="EMBL" id="LMBR01000132">
    <property type="protein sequence ID" value="KUL28725.1"/>
    <property type="molecule type" value="Genomic_DNA"/>
</dbReference>
<dbReference type="Pfam" id="PF00534">
    <property type="entry name" value="Glycos_transf_1"/>
    <property type="match status" value="1"/>
</dbReference>
<dbReference type="OrthoDB" id="596635at2"/>
<sequence>MWDAIELDRICQKLGIKSIRTRKNLSLRNQSVFYIDRRRILKDWKRKNHRVAFPYYHGNPANDEESREMLTTIANHHREIDRIQVTNRQMKGYILDTGIDPKKVFLIPIGVNCSLLQNSDITKNRIRNELGIPLSAIVVGSFQKDGNGWEDGLTPKLIKGPDTLIETLKILRHDVQELFVLLTGPARGYVKKGLEEAEIPYKHVLLDDYARIGDYYHALDLYIISSRDEGGPKAVLESMASGIPLVSTRVGQATDLIIEGENGFLAEIDRPDELAHHASTILHDSDLAKRLIKSGYMTAEINDYDNQVPLWKSFFNDFVNW</sequence>
<name>A0A101JKT2_CHLLI</name>
<dbReference type="SUPFAM" id="SSF53756">
    <property type="entry name" value="UDP-Glycosyltransferase/glycogen phosphorylase"/>
    <property type="match status" value="1"/>
</dbReference>
<organism evidence="2 3">
    <name type="scientific">Chlorobium limicola</name>
    <dbReference type="NCBI Taxonomy" id="1092"/>
    <lineage>
        <taxon>Bacteria</taxon>
        <taxon>Pseudomonadati</taxon>
        <taxon>Chlorobiota</taxon>
        <taxon>Chlorobiia</taxon>
        <taxon>Chlorobiales</taxon>
        <taxon>Chlorobiaceae</taxon>
        <taxon>Chlorobium/Pelodictyon group</taxon>
        <taxon>Chlorobium</taxon>
    </lineage>
</organism>
<reference evidence="2 3" key="1">
    <citation type="submission" date="2015-10" db="EMBL/GenBank/DDBJ databases">
        <title>Draft Genome Sequence of Chlorobium limicola strain Frasassi Growing under Artificial Lighting in the Frasassi Cave System.</title>
        <authorList>
            <person name="Mansor M."/>
            <person name="Macalady J."/>
        </authorList>
    </citation>
    <scope>NUCLEOTIDE SEQUENCE [LARGE SCALE GENOMIC DNA]</scope>
    <source>
        <strain evidence="2 3">Frasassi</strain>
    </source>
</reference>
<dbReference type="GO" id="GO:0016757">
    <property type="term" value="F:glycosyltransferase activity"/>
    <property type="evidence" value="ECO:0007669"/>
    <property type="project" value="InterPro"/>
</dbReference>
<dbReference type="InterPro" id="IPR001296">
    <property type="entry name" value="Glyco_trans_1"/>
</dbReference>
<keyword evidence="2" id="KW-0808">Transferase</keyword>
<dbReference type="AlphaFoldDB" id="A0A101JKT2"/>
<proteinExistence type="predicted"/>
<dbReference type="CDD" id="cd03801">
    <property type="entry name" value="GT4_PimA-like"/>
    <property type="match status" value="1"/>
</dbReference>
<evidence type="ECO:0000259" key="1">
    <source>
        <dbReference type="Pfam" id="PF00534"/>
    </source>
</evidence>
<accession>A0A101JKT2</accession>
<evidence type="ECO:0000313" key="3">
    <source>
        <dbReference type="Proteomes" id="UP000053937"/>
    </source>
</evidence>
<evidence type="ECO:0000313" key="2">
    <source>
        <dbReference type="EMBL" id="KUL28725.1"/>
    </source>
</evidence>
<dbReference type="PANTHER" id="PTHR12526">
    <property type="entry name" value="GLYCOSYLTRANSFERASE"/>
    <property type="match status" value="1"/>
</dbReference>
<gene>
    <name evidence="2" type="ORF">ASB62_05560</name>
</gene>
<dbReference type="Gene3D" id="3.40.50.2000">
    <property type="entry name" value="Glycogen Phosphorylase B"/>
    <property type="match status" value="2"/>
</dbReference>